<dbReference type="SUPFAM" id="SSF64356">
    <property type="entry name" value="SNARE-like"/>
    <property type="match status" value="1"/>
</dbReference>
<sequence length="209" mass="24380">MTILYSQIQLKNDLYILTGSVSQHGTSLQNNQSIFRELQSVITQIPNKSPNFYRFKCSESQYLFYIKIENSFIYSAITDVTNTQSTILNFFANIEAIFKKVYTPGKKNFSFFNDSIKESTDKFNKDSKYLEMGADLEKTKGMYADSLNLLLQRGENLKTINLLAEKLKFASEELKKNSRQMYLDTFVSKYKFIIGIVVLLFLFFYFLMK</sequence>
<dbReference type="EMBL" id="RCSS01000210">
    <property type="protein sequence ID" value="RVD92467.1"/>
    <property type="molecule type" value="Genomic_DNA"/>
</dbReference>
<dbReference type="Pfam" id="PF00957">
    <property type="entry name" value="Synaptobrevin"/>
    <property type="match status" value="1"/>
</dbReference>
<dbReference type="SUPFAM" id="SSF58038">
    <property type="entry name" value="SNARE fusion complex"/>
    <property type="match status" value="1"/>
</dbReference>
<keyword evidence="1" id="KW-0472">Membrane</keyword>
<dbReference type="PANTHER" id="PTHR21136:SF168">
    <property type="entry name" value="VESICLE-ASSOCIATED MEMBRANE PROTEIN 9"/>
    <property type="match status" value="1"/>
</dbReference>
<evidence type="ECO:0000259" key="2">
    <source>
        <dbReference type="Pfam" id="PF00957"/>
    </source>
</evidence>
<comment type="caution">
    <text evidence="3">The sequence shown here is derived from an EMBL/GenBank/DDBJ whole genome shotgun (WGS) entry which is preliminary data.</text>
</comment>
<evidence type="ECO:0000256" key="1">
    <source>
        <dbReference type="SAM" id="Phobius"/>
    </source>
</evidence>
<evidence type="ECO:0000313" key="3">
    <source>
        <dbReference type="EMBL" id="RVD92467.1"/>
    </source>
</evidence>
<proteinExistence type="predicted"/>
<dbReference type="Proteomes" id="UP000282876">
    <property type="component" value="Unassembled WGS sequence"/>
</dbReference>
<keyword evidence="1" id="KW-1133">Transmembrane helix</keyword>
<dbReference type="Gene3D" id="1.20.5.110">
    <property type="match status" value="1"/>
</dbReference>
<dbReference type="AlphaFoldDB" id="A0A437AN60"/>
<protein>
    <submittedName>
        <fullName evidence="3">Synaptobrevin VAMP</fullName>
    </submittedName>
</protein>
<reference evidence="3 4" key="1">
    <citation type="submission" date="2018-10" db="EMBL/GenBank/DDBJ databases">
        <title>Draft genome sequence of the microsporidian Tubulinosema ratisbonensis.</title>
        <authorList>
            <person name="Polonais V."/>
            <person name="Peyretaillade E."/>
            <person name="Niehus S."/>
            <person name="Wawrzyniak I."/>
            <person name="Franchet A."/>
            <person name="Gaspin C."/>
            <person name="Reichstadt M."/>
            <person name="Belser C."/>
            <person name="Labadie K."/>
            <person name="Delbac F."/>
            <person name="Ferrandon D."/>
        </authorList>
    </citation>
    <scope>NUCLEOTIDE SEQUENCE [LARGE SCALE GENOMIC DNA]</scope>
    <source>
        <strain evidence="3 4">Franzen</strain>
    </source>
</reference>
<feature type="domain" description="V-SNARE coiled-coil homology" evidence="2">
    <location>
        <begin position="133"/>
        <end position="206"/>
    </location>
</feature>
<dbReference type="Gene3D" id="3.30.450.50">
    <property type="entry name" value="Longin domain"/>
    <property type="match status" value="1"/>
</dbReference>
<accession>A0A437AN60</accession>
<keyword evidence="4" id="KW-1185">Reference proteome</keyword>
<keyword evidence="1" id="KW-0812">Transmembrane</keyword>
<dbReference type="InterPro" id="IPR042855">
    <property type="entry name" value="V_SNARE_CC"/>
</dbReference>
<evidence type="ECO:0000313" key="4">
    <source>
        <dbReference type="Proteomes" id="UP000282876"/>
    </source>
</evidence>
<organism evidence="3 4">
    <name type="scientific">Tubulinosema ratisbonensis</name>
    <dbReference type="NCBI Taxonomy" id="291195"/>
    <lineage>
        <taxon>Eukaryota</taxon>
        <taxon>Fungi</taxon>
        <taxon>Fungi incertae sedis</taxon>
        <taxon>Microsporidia</taxon>
        <taxon>Tubulinosematoidea</taxon>
        <taxon>Tubulinosematidae</taxon>
        <taxon>Tubulinosema</taxon>
    </lineage>
</organism>
<dbReference type="InterPro" id="IPR011012">
    <property type="entry name" value="Longin-like_dom_sf"/>
</dbReference>
<dbReference type="OrthoDB" id="1719357at2759"/>
<feature type="transmembrane region" description="Helical" evidence="1">
    <location>
        <begin position="190"/>
        <end position="208"/>
    </location>
</feature>
<dbReference type="VEuPathDB" id="MicrosporidiaDB:TUBRATIS_10170"/>
<dbReference type="STRING" id="291195.A0A437AN60"/>
<dbReference type="PANTHER" id="PTHR21136">
    <property type="entry name" value="SNARE PROTEINS"/>
    <property type="match status" value="1"/>
</dbReference>
<name>A0A437AN60_9MICR</name>
<gene>
    <name evidence="3" type="ORF">TUBRATIS_10170</name>
</gene>
<dbReference type="InterPro" id="IPR051097">
    <property type="entry name" value="Synaptobrevin-like_transport"/>
</dbReference>